<sequence>MLPWLRLRRPRIVGLNDVNPETEQAHESWETPESRAESQSESQDRKGEEEYYPSINDVLCVREFLLHFQLRKVCQHEGEERKGKGDVATPGHTERLPVEIIDMILDHAEYWPSVETKIEGKRVIRQDQDAEILRTGGLCYASSSPAIKPRILPHRTVHPCRKIVFTLTAHDQGWGGSHGTRSAYEGSYSWFDAYRIPAFHPLSDDNQHQPADLVAQYQQYYEEQRPRFEVSANFLPSKETLCCNKVAVRQAQTRRISWHYRDALDPNSDEAKEIGAKQGRGPGTTSGQMVRAMEIGDELSVWARARFPGWMNHVEGMSVRVFWAV</sequence>
<feature type="region of interest" description="Disordered" evidence="1">
    <location>
        <begin position="18"/>
        <end position="49"/>
    </location>
</feature>
<organism evidence="2 3">
    <name type="scientific">Coccidioides immitis RMSCC 2394</name>
    <dbReference type="NCBI Taxonomy" id="404692"/>
    <lineage>
        <taxon>Eukaryota</taxon>
        <taxon>Fungi</taxon>
        <taxon>Dikarya</taxon>
        <taxon>Ascomycota</taxon>
        <taxon>Pezizomycotina</taxon>
        <taxon>Eurotiomycetes</taxon>
        <taxon>Eurotiomycetidae</taxon>
        <taxon>Onygenales</taxon>
        <taxon>Onygenaceae</taxon>
        <taxon>Coccidioides</taxon>
    </lineage>
</organism>
<dbReference type="AlphaFoldDB" id="A0A0J6YSB6"/>
<protein>
    <submittedName>
        <fullName evidence="2">Uncharacterized protein</fullName>
    </submittedName>
</protein>
<accession>A0A0J6YSB6</accession>
<reference evidence="3" key="1">
    <citation type="journal article" date="2010" name="Genome Res.">
        <title>Population genomic sequencing of Coccidioides fungi reveals recent hybridization and transposon control.</title>
        <authorList>
            <person name="Neafsey D.E."/>
            <person name="Barker B.M."/>
            <person name="Sharpton T.J."/>
            <person name="Stajich J.E."/>
            <person name="Park D.J."/>
            <person name="Whiston E."/>
            <person name="Hung C.-Y."/>
            <person name="McMahan C."/>
            <person name="White J."/>
            <person name="Sykes S."/>
            <person name="Heiman D."/>
            <person name="Young S."/>
            <person name="Zeng Q."/>
            <person name="Abouelleil A."/>
            <person name="Aftuck L."/>
            <person name="Bessette D."/>
            <person name="Brown A."/>
            <person name="FitzGerald M."/>
            <person name="Lui A."/>
            <person name="Macdonald J.P."/>
            <person name="Priest M."/>
            <person name="Orbach M.J."/>
            <person name="Galgiani J.N."/>
            <person name="Kirkland T.N."/>
            <person name="Cole G.T."/>
            <person name="Birren B.W."/>
            <person name="Henn M.R."/>
            <person name="Taylor J.W."/>
            <person name="Rounsley S.D."/>
        </authorList>
    </citation>
    <scope>NUCLEOTIDE SEQUENCE [LARGE SCALE GENOMIC DNA]</scope>
    <source>
        <strain evidence="3">RMSCC 2394</strain>
    </source>
</reference>
<feature type="region of interest" description="Disordered" evidence="1">
    <location>
        <begin position="268"/>
        <end position="287"/>
    </location>
</feature>
<dbReference type="EMBL" id="DS028100">
    <property type="protein sequence ID" value="KMP10179.1"/>
    <property type="molecule type" value="Genomic_DNA"/>
</dbReference>
<evidence type="ECO:0000256" key="1">
    <source>
        <dbReference type="SAM" id="MobiDB-lite"/>
    </source>
</evidence>
<name>A0A0J6YSB6_COCIT</name>
<dbReference type="OrthoDB" id="66095at2759"/>
<proteinExistence type="predicted"/>
<dbReference type="Proteomes" id="UP000054565">
    <property type="component" value="Unassembled WGS sequence"/>
</dbReference>
<feature type="compositionally biased region" description="Basic and acidic residues" evidence="1">
    <location>
        <begin position="23"/>
        <end position="49"/>
    </location>
</feature>
<gene>
    <name evidence="2" type="ORF">CIRG_09413</name>
</gene>
<dbReference type="STRING" id="404692.A0A0J6YSB6"/>
<evidence type="ECO:0000313" key="3">
    <source>
        <dbReference type="Proteomes" id="UP000054565"/>
    </source>
</evidence>
<evidence type="ECO:0000313" key="2">
    <source>
        <dbReference type="EMBL" id="KMP10179.1"/>
    </source>
</evidence>